<sequence length="371" mass="42697">MSRCGEGTKSIVEAHTNVRVSHGSDNDKPKGKDNAYSSPSDRCPSPKRRKKHVDREEVDEDYVPRDGPHEDLQVCRKKVIELEDALTTTYGSKKSVKGEWSVNKIIDGLHVVTLISPKEEPLAPKTARAKYSSQRGAFVRDIIFSIQERDKKHIKLELKKRIQFPEGSEAAARNCALQTMDKAWHGWKNALHKNMCRRTPFRKYGKMSQVQWDKLFKFETSPEEMEKSKKMTELTKRYKWLHRLRSGGYAPKIEQWTKDKVELRKLGAPVPMEKMGTMFKALARTLKIMNNGKVVLEDPELQKVADNIEFLSDALENGEFTPRERMMCFARCWSILSTGVGFEGCPLNYVRNNGSKRKPLNTINGWHIRMT</sequence>
<dbReference type="Proteomes" id="UP000026962">
    <property type="component" value="Chromosome 11"/>
</dbReference>
<reference evidence="2" key="1">
    <citation type="submission" date="2015-04" db="UniProtKB">
        <authorList>
            <consortium name="EnsemblPlants"/>
        </authorList>
    </citation>
    <scope>IDENTIFICATION</scope>
</reference>
<accession>A0A0E0MEE7</accession>
<evidence type="ECO:0000313" key="2">
    <source>
        <dbReference type="EnsemblPlants" id="OPUNC11G08380.1"/>
    </source>
</evidence>
<organism evidence="2">
    <name type="scientific">Oryza punctata</name>
    <name type="common">Red rice</name>
    <dbReference type="NCBI Taxonomy" id="4537"/>
    <lineage>
        <taxon>Eukaryota</taxon>
        <taxon>Viridiplantae</taxon>
        <taxon>Streptophyta</taxon>
        <taxon>Embryophyta</taxon>
        <taxon>Tracheophyta</taxon>
        <taxon>Spermatophyta</taxon>
        <taxon>Magnoliopsida</taxon>
        <taxon>Liliopsida</taxon>
        <taxon>Poales</taxon>
        <taxon>Poaceae</taxon>
        <taxon>BOP clade</taxon>
        <taxon>Oryzoideae</taxon>
        <taxon>Oryzeae</taxon>
        <taxon>Oryzinae</taxon>
        <taxon>Oryza</taxon>
    </lineage>
</organism>
<proteinExistence type="predicted"/>
<keyword evidence="3" id="KW-1185">Reference proteome</keyword>
<dbReference type="AlphaFoldDB" id="A0A0E0MEE7"/>
<dbReference type="HOGENOM" id="CLU_746760_0_0_1"/>
<evidence type="ECO:0000313" key="3">
    <source>
        <dbReference type="Proteomes" id="UP000026962"/>
    </source>
</evidence>
<dbReference type="PANTHER" id="PTHR33018">
    <property type="entry name" value="OS10G0338966 PROTEIN-RELATED"/>
    <property type="match status" value="1"/>
</dbReference>
<evidence type="ECO:0000256" key="1">
    <source>
        <dbReference type="SAM" id="MobiDB-lite"/>
    </source>
</evidence>
<feature type="compositionally biased region" description="Basic and acidic residues" evidence="1">
    <location>
        <begin position="22"/>
        <end position="33"/>
    </location>
</feature>
<reference evidence="2" key="2">
    <citation type="submission" date="2018-05" db="EMBL/GenBank/DDBJ databases">
        <title>OpunRS2 (Oryza punctata Reference Sequence Version 2).</title>
        <authorList>
            <person name="Zhang J."/>
            <person name="Kudrna D."/>
            <person name="Lee S."/>
            <person name="Talag J."/>
            <person name="Welchert J."/>
            <person name="Wing R.A."/>
        </authorList>
    </citation>
    <scope>NUCLEOTIDE SEQUENCE [LARGE SCALE GENOMIC DNA]</scope>
</reference>
<dbReference type="PANTHER" id="PTHR33018:SF19">
    <property type="entry name" value="OS12G0558775 PROTEIN"/>
    <property type="match status" value="1"/>
</dbReference>
<name>A0A0E0MEE7_ORYPU</name>
<protein>
    <submittedName>
        <fullName evidence="2">Uncharacterized protein</fullName>
    </submittedName>
</protein>
<feature type="region of interest" description="Disordered" evidence="1">
    <location>
        <begin position="1"/>
        <end position="68"/>
    </location>
</feature>
<dbReference type="EnsemblPlants" id="OPUNC11G08380.1">
    <property type="protein sequence ID" value="OPUNC11G08380.1"/>
    <property type="gene ID" value="OPUNC11G08380"/>
</dbReference>
<dbReference type="Gramene" id="OPUNC11G08380.1">
    <property type="protein sequence ID" value="OPUNC11G08380.1"/>
    <property type="gene ID" value="OPUNC11G08380"/>
</dbReference>